<evidence type="ECO:0000313" key="2">
    <source>
        <dbReference type="EMBL" id="BCR03284.1"/>
    </source>
</evidence>
<feature type="transmembrane region" description="Helical" evidence="1">
    <location>
        <begin position="220"/>
        <end position="241"/>
    </location>
</feature>
<name>A0ABN6DTQ8_9BACT</name>
<dbReference type="PANTHER" id="PTHR43044">
    <property type="match status" value="1"/>
</dbReference>
<feature type="transmembrane region" description="Helical" evidence="1">
    <location>
        <begin position="12"/>
        <end position="30"/>
    </location>
</feature>
<gene>
    <name evidence="2" type="ORF">DESUT3_03530</name>
</gene>
<feature type="transmembrane region" description="Helical" evidence="1">
    <location>
        <begin position="261"/>
        <end position="281"/>
    </location>
</feature>
<evidence type="ECO:0008006" key="4">
    <source>
        <dbReference type="Google" id="ProtNLM"/>
    </source>
</evidence>
<feature type="transmembrane region" description="Helical" evidence="1">
    <location>
        <begin position="36"/>
        <end position="61"/>
    </location>
</feature>
<feature type="transmembrane region" description="Helical" evidence="1">
    <location>
        <begin position="73"/>
        <end position="94"/>
    </location>
</feature>
<protein>
    <recommendedName>
        <fullName evidence="4">Quinol:cytochrome c oxidoreductase quinone-binding subunit 2</fullName>
    </recommendedName>
</protein>
<evidence type="ECO:0000313" key="3">
    <source>
        <dbReference type="Proteomes" id="UP001319827"/>
    </source>
</evidence>
<accession>A0ABN6DTQ8</accession>
<organism evidence="2 3">
    <name type="scientific">Desulfuromonas versatilis</name>
    <dbReference type="NCBI Taxonomy" id="2802975"/>
    <lineage>
        <taxon>Bacteria</taxon>
        <taxon>Pseudomonadati</taxon>
        <taxon>Thermodesulfobacteriota</taxon>
        <taxon>Desulfuromonadia</taxon>
        <taxon>Desulfuromonadales</taxon>
        <taxon>Desulfuromonadaceae</taxon>
        <taxon>Desulfuromonas</taxon>
    </lineage>
</organism>
<keyword evidence="1" id="KW-1133">Transmembrane helix</keyword>
<dbReference type="PANTHER" id="PTHR43044:SF1">
    <property type="entry name" value="QUINOL:CYTOCHROME C OXIDOREDUCTASE QUINONE-BINDING SUBUNIT 2"/>
    <property type="match status" value="1"/>
</dbReference>
<feature type="transmembrane region" description="Helical" evidence="1">
    <location>
        <begin position="145"/>
        <end position="164"/>
    </location>
</feature>
<feature type="transmembrane region" description="Helical" evidence="1">
    <location>
        <begin position="176"/>
        <end position="199"/>
    </location>
</feature>
<evidence type="ECO:0000256" key="1">
    <source>
        <dbReference type="SAM" id="Phobius"/>
    </source>
</evidence>
<dbReference type="RefSeq" id="WP_221250766.1">
    <property type="nucleotide sequence ID" value="NZ_AP024355.1"/>
</dbReference>
<reference evidence="2 3" key="1">
    <citation type="journal article" date="2016" name="C (Basel)">
        <title>Selective Growth of and Electricity Production by Marine Exoelectrogenic Bacteria in Self-Aggregated Hydrogel of Microbially Reduced Graphene Oxide.</title>
        <authorList>
            <person name="Yoshida N."/>
            <person name="Goto Y."/>
            <person name="Miyata Y."/>
        </authorList>
    </citation>
    <scope>NUCLEOTIDE SEQUENCE [LARGE SCALE GENOMIC DNA]</scope>
    <source>
        <strain evidence="2 3">NIT-T3</strain>
    </source>
</reference>
<keyword evidence="3" id="KW-1185">Reference proteome</keyword>
<sequence length="350" mass="39121">METLKLRQGHFYLLLLVLAGALGFVEYGGMVKPRGALLTTLVFWTMLIQGCVALAAVTELIGARWIASLRRELLAACPLQLLVIVLYLLMLPQLGLYPWTEEPGRWLNPSFFIGRSLVLLVLCYWAGRRFARASLAGSEAKKPWAVTYLALFVTTQSLVGFDWVMSLEYPWYSSLFGAYFFVEALYCGIALSALLFLFVHRSREGRDPDRARRHLGDVGTLLFGFSVLWVGLFFTQYLLLWYGNLPEEVGFILRRISTAPFLALCWLLIVASFLVPFTVLISRRAKGHPAVLGAVAATVLAGQLMEKLLFILPVVPLHFGSLVTQFVLVAGTWLLTVHSSEWLLPASDSQ</sequence>
<dbReference type="EMBL" id="AP024355">
    <property type="protein sequence ID" value="BCR03284.1"/>
    <property type="molecule type" value="Genomic_DNA"/>
</dbReference>
<feature type="transmembrane region" description="Helical" evidence="1">
    <location>
        <begin position="317"/>
        <end position="337"/>
    </location>
</feature>
<keyword evidence="1" id="KW-0472">Membrane</keyword>
<dbReference type="Proteomes" id="UP001319827">
    <property type="component" value="Chromosome"/>
</dbReference>
<proteinExistence type="predicted"/>
<keyword evidence="1" id="KW-0812">Transmembrane</keyword>
<feature type="transmembrane region" description="Helical" evidence="1">
    <location>
        <begin position="106"/>
        <end position="125"/>
    </location>
</feature>
<reference evidence="2 3" key="2">
    <citation type="journal article" date="2021" name="Int. J. Syst. Evol. Microbiol.">
        <title>Isolation and Polyphasic Characterization of Desulfuromonas versatilis sp. Nov., an Electrogenic Bacteria Capable of Versatile Metabolism Isolated from a Graphene Oxide-Reducing Enrichment Culture.</title>
        <authorList>
            <person name="Xie L."/>
            <person name="Yoshida N."/>
            <person name="Ishii S."/>
            <person name="Meng L."/>
        </authorList>
    </citation>
    <scope>NUCLEOTIDE SEQUENCE [LARGE SCALE GENOMIC DNA]</scope>
    <source>
        <strain evidence="2 3">NIT-T3</strain>
    </source>
</reference>